<evidence type="ECO:0000256" key="2">
    <source>
        <dbReference type="ARBA" id="ARBA00022692"/>
    </source>
</evidence>
<feature type="transmembrane region" description="Helical" evidence="5">
    <location>
        <begin position="245"/>
        <end position="273"/>
    </location>
</feature>
<comment type="subcellular location">
    <subcellularLocation>
        <location evidence="1">Membrane</location>
        <topology evidence="1">Multi-pass membrane protein</topology>
    </subcellularLocation>
</comment>
<name>A0A173XQ22_9ACTN</name>
<dbReference type="RefSeq" id="WP_055285347.1">
    <property type="nucleotide sequence ID" value="NZ_CYYP01000002.1"/>
</dbReference>
<evidence type="ECO:0000256" key="5">
    <source>
        <dbReference type="SAM" id="Phobius"/>
    </source>
</evidence>
<feature type="transmembrane region" description="Helical" evidence="5">
    <location>
        <begin position="279"/>
        <end position="303"/>
    </location>
</feature>
<evidence type="ECO:0000259" key="6">
    <source>
        <dbReference type="Pfam" id="PF12698"/>
    </source>
</evidence>
<gene>
    <name evidence="7" type="ORF">ERS852381_00357</name>
</gene>
<dbReference type="Pfam" id="PF12698">
    <property type="entry name" value="ABC2_membrane_3"/>
    <property type="match status" value="1"/>
</dbReference>
<evidence type="ECO:0000313" key="7">
    <source>
        <dbReference type="EMBL" id="CUN54012.1"/>
    </source>
</evidence>
<dbReference type="AlphaFoldDB" id="A0A173XQ22"/>
<dbReference type="Gene3D" id="3.40.1710.10">
    <property type="entry name" value="abc type-2 transporter like domain"/>
    <property type="match status" value="1"/>
</dbReference>
<dbReference type="EMBL" id="CYYP01000002">
    <property type="protein sequence ID" value="CUN54012.1"/>
    <property type="molecule type" value="Genomic_DNA"/>
</dbReference>
<feature type="transmembrane region" description="Helical" evidence="5">
    <location>
        <begin position="377"/>
        <end position="395"/>
    </location>
</feature>
<proteinExistence type="predicted"/>
<evidence type="ECO:0000256" key="4">
    <source>
        <dbReference type="ARBA" id="ARBA00023136"/>
    </source>
</evidence>
<protein>
    <submittedName>
        <fullName evidence="7">ABC-2 family transporter protein</fullName>
    </submittedName>
</protein>
<sequence>MSTFKTALRMALAHPFYLLIYTVFISLMGVFIAASVSWNSSQLTEYEPYDANVIVVDRDDSDLSHALTKHLGSRFELVTGVGDDTYDLADALSKSNGAKGSADCVFFIPEGFENDLVAAARAGEALPKLDVTYGAGTMAAALSSAEASRWISLAGAAAALEPAASNGSVAKAAEHAAAKRAEVQIEQVKVGSTAAAMLKSYFNFGAYAIISSVIVSVGLVFSGMNEPERVRRMDAGPISERRRSLAVFAAATVITVCIWFVSSMMGVVGFAGAVAEVGVGRVCLALAATFALACTPLAVGFALSSLGAREELLNGVGNLLGMLMTFLGGAWMPLSLMGPAVQTAAHFVPTYWVNDAIGKALAADLTSTVLGDIACDLGVTVLFAAAIAAVGLALAHNKSHA</sequence>
<keyword evidence="3 5" id="KW-1133">Transmembrane helix</keyword>
<feature type="transmembrane region" description="Helical" evidence="5">
    <location>
        <begin position="12"/>
        <end position="38"/>
    </location>
</feature>
<dbReference type="GO" id="GO:0140359">
    <property type="term" value="F:ABC-type transporter activity"/>
    <property type="evidence" value="ECO:0007669"/>
    <property type="project" value="InterPro"/>
</dbReference>
<feature type="domain" description="ABC-2 type transporter transmembrane" evidence="6">
    <location>
        <begin position="23"/>
        <end position="388"/>
    </location>
</feature>
<dbReference type="Proteomes" id="UP000095468">
    <property type="component" value="Unassembled WGS sequence"/>
</dbReference>
<evidence type="ECO:0000256" key="1">
    <source>
        <dbReference type="ARBA" id="ARBA00004141"/>
    </source>
</evidence>
<keyword evidence="4 5" id="KW-0472">Membrane</keyword>
<feature type="transmembrane region" description="Helical" evidence="5">
    <location>
        <begin position="204"/>
        <end position="224"/>
    </location>
</feature>
<keyword evidence="2 5" id="KW-0812">Transmembrane</keyword>
<dbReference type="InterPro" id="IPR013525">
    <property type="entry name" value="ABC2_TM"/>
</dbReference>
<dbReference type="GO" id="GO:0016020">
    <property type="term" value="C:membrane"/>
    <property type="evidence" value="ECO:0007669"/>
    <property type="project" value="UniProtKB-SubCell"/>
</dbReference>
<organism evidence="7 8">
    <name type="scientific">Collinsella aerofaciens</name>
    <dbReference type="NCBI Taxonomy" id="74426"/>
    <lineage>
        <taxon>Bacteria</taxon>
        <taxon>Bacillati</taxon>
        <taxon>Actinomycetota</taxon>
        <taxon>Coriobacteriia</taxon>
        <taxon>Coriobacteriales</taxon>
        <taxon>Coriobacteriaceae</taxon>
        <taxon>Collinsella</taxon>
    </lineage>
</organism>
<evidence type="ECO:0000313" key="8">
    <source>
        <dbReference type="Proteomes" id="UP000095468"/>
    </source>
</evidence>
<feature type="transmembrane region" description="Helical" evidence="5">
    <location>
        <begin position="315"/>
        <end position="334"/>
    </location>
</feature>
<accession>A0A173XQ22</accession>
<reference evidence="7 8" key="1">
    <citation type="submission" date="2015-09" db="EMBL/GenBank/DDBJ databases">
        <authorList>
            <consortium name="Pathogen Informatics"/>
        </authorList>
    </citation>
    <scope>NUCLEOTIDE SEQUENCE [LARGE SCALE GENOMIC DNA]</scope>
    <source>
        <strain evidence="7 8">2789STDY5608823</strain>
    </source>
</reference>
<evidence type="ECO:0000256" key="3">
    <source>
        <dbReference type="ARBA" id="ARBA00022989"/>
    </source>
</evidence>